<reference evidence="1" key="1">
    <citation type="submission" date="2022-04" db="EMBL/GenBank/DDBJ databases">
        <title>Jade perch genome.</title>
        <authorList>
            <person name="Chao B."/>
        </authorList>
    </citation>
    <scope>NUCLEOTIDE SEQUENCE</scope>
    <source>
        <strain evidence="1">CB-2022</strain>
    </source>
</reference>
<evidence type="ECO:0000313" key="1">
    <source>
        <dbReference type="EMBL" id="KAI3355737.1"/>
    </source>
</evidence>
<dbReference type="Proteomes" id="UP000831701">
    <property type="component" value="Chromosome 20"/>
</dbReference>
<accession>A0ACB8VJ82</accession>
<organism evidence="1 2">
    <name type="scientific">Scortum barcoo</name>
    <name type="common">barcoo grunter</name>
    <dbReference type="NCBI Taxonomy" id="214431"/>
    <lineage>
        <taxon>Eukaryota</taxon>
        <taxon>Metazoa</taxon>
        <taxon>Chordata</taxon>
        <taxon>Craniata</taxon>
        <taxon>Vertebrata</taxon>
        <taxon>Euteleostomi</taxon>
        <taxon>Actinopterygii</taxon>
        <taxon>Neopterygii</taxon>
        <taxon>Teleostei</taxon>
        <taxon>Neoteleostei</taxon>
        <taxon>Acanthomorphata</taxon>
        <taxon>Eupercaria</taxon>
        <taxon>Centrarchiformes</taxon>
        <taxon>Terapontoidei</taxon>
        <taxon>Terapontidae</taxon>
        <taxon>Scortum</taxon>
    </lineage>
</organism>
<dbReference type="EMBL" id="CM041550">
    <property type="protein sequence ID" value="KAI3355737.1"/>
    <property type="molecule type" value="Genomic_DNA"/>
</dbReference>
<protein>
    <submittedName>
        <fullName evidence="1">Uncharacterized protein</fullName>
    </submittedName>
</protein>
<evidence type="ECO:0000313" key="2">
    <source>
        <dbReference type="Proteomes" id="UP000831701"/>
    </source>
</evidence>
<proteinExistence type="predicted"/>
<sequence length="273" mass="29716">MGLERLLCGSLRCYSRLFRLGNIQNAPLSAHTAPSTTRTVNRVTWGPAGRSSVHTGRPGAAHSRVPALLCSSARRSFCSPAQPSRDVTLFVHDRTRFFRLLTVFCGGQFLFWTYLAHFAYTGLKDTGGGRSKASSSSSSSSSSSTTGLAGLWSFEMNLGSSRWRYGFTLGCLSIGAGIVGLGVLFCRRSVSRVVLHQGGRMVTVCTQSPLGPERGRRITVPLSQVACHAHRQESPSFVPLKVKGHKLYYLLDKEGTLNNARLFDITVGAYRPL</sequence>
<keyword evidence="2" id="KW-1185">Reference proteome</keyword>
<gene>
    <name evidence="1" type="ORF">L3Q82_004324</name>
</gene>
<name>A0ACB8VJ82_9TELE</name>
<comment type="caution">
    <text evidence="1">The sequence shown here is derived from an EMBL/GenBank/DDBJ whole genome shotgun (WGS) entry which is preliminary data.</text>
</comment>